<dbReference type="OrthoDB" id="6624017at2759"/>
<evidence type="ECO:0000313" key="1">
    <source>
        <dbReference type="EMBL" id="KAF0753367.1"/>
    </source>
</evidence>
<keyword evidence="2" id="KW-1185">Reference proteome</keyword>
<accession>A0A6G0YCR6</accession>
<dbReference type="AlphaFoldDB" id="A0A6G0YCR6"/>
<protein>
    <submittedName>
        <fullName evidence="1">Zinc finger MYM-type protein 5-like</fullName>
    </submittedName>
</protein>
<dbReference type="Proteomes" id="UP000478052">
    <property type="component" value="Unassembled WGS sequence"/>
</dbReference>
<name>A0A6G0YCR6_APHCR</name>
<reference evidence="1 2" key="1">
    <citation type="submission" date="2019-08" db="EMBL/GenBank/DDBJ databases">
        <title>Whole genome of Aphis craccivora.</title>
        <authorList>
            <person name="Voronova N.V."/>
            <person name="Shulinski R.S."/>
            <person name="Bandarenka Y.V."/>
            <person name="Zhorov D.G."/>
            <person name="Warner D."/>
        </authorList>
    </citation>
    <scope>NUCLEOTIDE SEQUENCE [LARGE SCALE GENOMIC DNA]</scope>
    <source>
        <strain evidence="1">180601</strain>
        <tissue evidence="1">Whole Body</tissue>
    </source>
</reference>
<organism evidence="1 2">
    <name type="scientific">Aphis craccivora</name>
    <name type="common">Cowpea aphid</name>
    <dbReference type="NCBI Taxonomy" id="307492"/>
    <lineage>
        <taxon>Eukaryota</taxon>
        <taxon>Metazoa</taxon>
        <taxon>Ecdysozoa</taxon>
        <taxon>Arthropoda</taxon>
        <taxon>Hexapoda</taxon>
        <taxon>Insecta</taxon>
        <taxon>Pterygota</taxon>
        <taxon>Neoptera</taxon>
        <taxon>Paraneoptera</taxon>
        <taxon>Hemiptera</taxon>
        <taxon>Sternorrhyncha</taxon>
        <taxon>Aphidomorpha</taxon>
        <taxon>Aphidoidea</taxon>
        <taxon>Aphididae</taxon>
        <taxon>Aphidini</taxon>
        <taxon>Aphis</taxon>
        <taxon>Aphis</taxon>
    </lineage>
</organism>
<dbReference type="EMBL" id="VUJU01004752">
    <property type="protein sequence ID" value="KAF0753367.1"/>
    <property type="molecule type" value="Genomic_DNA"/>
</dbReference>
<comment type="caution">
    <text evidence="1">The sequence shown here is derived from an EMBL/GenBank/DDBJ whole genome shotgun (WGS) entry which is preliminary data.</text>
</comment>
<sequence>MKRHFESGSSKRKRKEKQQIEVNKYRGLISNYVLNSGIDNQVLGVSVSKHSETVSNEQSKISNNTSQPNQYNLTLIENVQDIELKIRNISDVVSDIEFNKYKLSDPEKVNDSLREYCIQKGPEFFQNKNDDFKQSLRIYDHKRFFTASVFKRTLLNGEIGDRKWVMYSIKQKIINTYNYARKQN</sequence>
<evidence type="ECO:0000313" key="2">
    <source>
        <dbReference type="Proteomes" id="UP000478052"/>
    </source>
</evidence>
<proteinExistence type="predicted"/>
<gene>
    <name evidence="1" type="ORF">FWK35_00013099</name>
</gene>